<proteinExistence type="predicted"/>
<dbReference type="AlphaFoldDB" id="A0A2N7VUZ3"/>
<feature type="region of interest" description="Disordered" evidence="1">
    <location>
        <begin position="74"/>
        <end position="107"/>
    </location>
</feature>
<evidence type="ECO:0000313" key="3">
    <source>
        <dbReference type="EMBL" id="PMS20976.1"/>
    </source>
</evidence>
<dbReference type="Proteomes" id="UP000235347">
    <property type="component" value="Unassembled WGS sequence"/>
</dbReference>
<sequence>MPVTTRTIAIATALVIVPALSFAQSSHAPLTRADVRAQLIELEQAGYSPARNDDASYPADIQAAEARISAGMAAAQPGTGIGGTTAGTTETGHRPGVGHWRSMYGGH</sequence>
<evidence type="ECO:0008006" key="5">
    <source>
        <dbReference type="Google" id="ProtNLM"/>
    </source>
</evidence>
<feature type="signal peptide" evidence="2">
    <location>
        <begin position="1"/>
        <end position="28"/>
    </location>
</feature>
<keyword evidence="2" id="KW-0732">Signal</keyword>
<dbReference type="Pfam" id="PF13663">
    <property type="entry name" value="DUF4148"/>
    <property type="match status" value="1"/>
</dbReference>
<protein>
    <recommendedName>
        <fullName evidence="5">DUF4148 domain-containing protein</fullName>
    </recommendedName>
</protein>
<dbReference type="RefSeq" id="WP_102611374.1">
    <property type="nucleotide sequence ID" value="NZ_CADIKD010000005.1"/>
</dbReference>
<reference evidence="3 4" key="1">
    <citation type="submission" date="2018-01" db="EMBL/GenBank/DDBJ databases">
        <title>Whole genome analyses suggest that Burkholderia sensu lato contains two further novel genera in the rhizoxinica-symbiotica group Mycetohabitans gen. nov., and Trinickia gen. nov.: implications for the evolution of diazotrophy and nodulation in the Burkholderiaceae.</title>
        <authorList>
            <person name="Estrada-de los Santos P."/>
            <person name="Palmer M."/>
            <person name="Chavez-Ramirez B."/>
            <person name="Beukes C."/>
            <person name="Steenkamp E.T."/>
            <person name="Hirsch A.M."/>
            <person name="Manyaka P."/>
            <person name="Maluk M."/>
            <person name="Lafos M."/>
            <person name="Crook M."/>
            <person name="Gross E."/>
            <person name="Simon M.F."/>
            <person name="Bueno dos Reis Junior F."/>
            <person name="Poole P.S."/>
            <person name="Venter S.N."/>
            <person name="James E.K."/>
        </authorList>
    </citation>
    <scope>NUCLEOTIDE SEQUENCE [LARGE SCALE GENOMIC DNA]</scope>
    <source>
        <strain evidence="3 4">GP25-8</strain>
    </source>
</reference>
<evidence type="ECO:0000256" key="2">
    <source>
        <dbReference type="SAM" id="SignalP"/>
    </source>
</evidence>
<evidence type="ECO:0000313" key="4">
    <source>
        <dbReference type="Proteomes" id="UP000235347"/>
    </source>
</evidence>
<name>A0A2N7VUZ3_9BURK</name>
<dbReference type="EMBL" id="PNYB01000017">
    <property type="protein sequence ID" value="PMS20976.1"/>
    <property type="molecule type" value="Genomic_DNA"/>
</dbReference>
<gene>
    <name evidence="3" type="ORF">C0Z19_18945</name>
</gene>
<evidence type="ECO:0000256" key="1">
    <source>
        <dbReference type="SAM" id="MobiDB-lite"/>
    </source>
</evidence>
<keyword evidence="4" id="KW-1185">Reference proteome</keyword>
<organism evidence="3 4">
    <name type="scientific">Trinickia soli</name>
    <dbReference type="NCBI Taxonomy" id="380675"/>
    <lineage>
        <taxon>Bacteria</taxon>
        <taxon>Pseudomonadati</taxon>
        <taxon>Pseudomonadota</taxon>
        <taxon>Betaproteobacteria</taxon>
        <taxon>Burkholderiales</taxon>
        <taxon>Burkholderiaceae</taxon>
        <taxon>Trinickia</taxon>
    </lineage>
</organism>
<accession>A0A2N7VUZ3</accession>
<comment type="caution">
    <text evidence="3">The sequence shown here is derived from an EMBL/GenBank/DDBJ whole genome shotgun (WGS) entry which is preliminary data.</text>
</comment>
<feature type="chain" id="PRO_5014633784" description="DUF4148 domain-containing protein" evidence="2">
    <location>
        <begin position="29"/>
        <end position="107"/>
    </location>
</feature>
<dbReference type="InterPro" id="IPR025421">
    <property type="entry name" value="DUF4148"/>
</dbReference>